<reference evidence="2 3" key="1">
    <citation type="submission" date="2021-06" db="EMBL/GenBank/DDBJ databases">
        <authorList>
            <person name="Palmer J.M."/>
        </authorList>
    </citation>
    <scope>NUCLEOTIDE SEQUENCE [LARGE SCALE GENOMIC DNA]</scope>
    <source>
        <strain evidence="2 3">MEX-2019</strain>
        <tissue evidence="2">Muscle</tissue>
    </source>
</reference>
<gene>
    <name evidence="2" type="ORF">CRENBAI_012032</name>
</gene>
<keyword evidence="3" id="KW-1185">Reference proteome</keyword>
<dbReference type="AlphaFoldDB" id="A0AAV9RFU6"/>
<proteinExistence type="predicted"/>
<feature type="compositionally biased region" description="Polar residues" evidence="1">
    <location>
        <begin position="34"/>
        <end position="75"/>
    </location>
</feature>
<feature type="region of interest" description="Disordered" evidence="1">
    <location>
        <begin position="1"/>
        <end position="75"/>
    </location>
</feature>
<protein>
    <submittedName>
        <fullName evidence="2">Uncharacterized protein</fullName>
    </submittedName>
</protein>
<accession>A0AAV9RFU6</accession>
<feature type="compositionally biased region" description="Polar residues" evidence="1">
    <location>
        <begin position="1"/>
        <end position="13"/>
    </location>
</feature>
<evidence type="ECO:0000256" key="1">
    <source>
        <dbReference type="SAM" id="MobiDB-lite"/>
    </source>
</evidence>
<organism evidence="2 3">
    <name type="scientific">Crenichthys baileyi</name>
    <name type="common">White River springfish</name>
    <dbReference type="NCBI Taxonomy" id="28760"/>
    <lineage>
        <taxon>Eukaryota</taxon>
        <taxon>Metazoa</taxon>
        <taxon>Chordata</taxon>
        <taxon>Craniata</taxon>
        <taxon>Vertebrata</taxon>
        <taxon>Euteleostomi</taxon>
        <taxon>Actinopterygii</taxon>
        <taxon>Neopterygii</taxon>
        <taxon>Teleostei</taxon>
        <taxon>Neoteleostei</taxon>
        <taxon>Acanthomorphata</taxon>
        <taxon>Ovalentaria</taxon>
        <taxon>Atherinomorphae</taxon>
        <taxon>Cyprinodontiformes</taxon>
        <taxon>Goodeidae</taxon>
        <taxon>Crenichthys</taxon>
    </lineage>
</organism>
<comment type="caution">
    <text evidence="2">The sequence shown here is derived from an EMBL/GenBank/DDBJ whole genome shotgun (WGS) entry which is preliminary data.</text>
</comment>
<feature type="compositionally biased region" description="Basic and acidic residues" evidence="1">
    <location>
        <begin position="126"/>
        <end position="145"/>
    </location>
</feature>
<name>A0AAV9RFU6_9TELE</name>
<dbReference type="EMBL" id="JAHHUM010001959">
    <property type="protein sequence ID" value="KAK5607774.1"/>
    <property type="molecule type" value="Genomic_DNA"/>
</dbReference>
<evidence type="ECO:0000313" key="3">
    <source>
        <dbReference type="Proteomes" id="UP001311232"/>
    </source>
</evidence>
<feature type="region of interest" description="Disordered" evidence="1">
    <location>
        <begin position="126"/>
        <end position="153"/>
    </location>
</feature>
<sequence length="153" mass="17029">MESAPDNRQQESSVPPRRDHRPPQYLAQYDVTLLPSQQPLAQASSPLVGQPGQAQLTRGKSLTSYPASARQSSRSSYGLNLFKSTSDIQTAALEEQIKVLELSDLQQEIEEERKADLEAAALDAQAREGQRLQEEAHLAKERMAREMGWQSPT</sequence>
<evidence type="ECO:0000313" key="2">
    <source>
        <dbReference type="EMBL" id="KAK5607774.1"/>
    </source>
</evidence>
<dbReference type="Proteomes" id="UP001311232">
    <property type="component" value="Unassembled WGS sequence"/>
</dbReference>